<accession>A0A6V7NJW9</accession>
<comment type="similarity">
    <text evidence="1 3">Belongs to the peptidase S8 family.</text>
</comment>
<dbReference type="InterPro" id="IPR000209">
    <property type="entry name" value="Peptidase_S8/S53_dom"/>
</dbReference>
<dbReference type="SUPFAM" id="SSF52743">
    <property type="entry name" value="Subtilisin-like"/>
    <property type="match status" value="1"/>
</dbReference>
<dbReference type="GO" id="GO:0006508">
    <property type="term" value="P:proteolysis"/>
    <property type="evidence" value="ECO:0007669"/>
    <property type="project" value="InterPro"/>
</dbReference>
<dbReference type="PROSITE" id="PS51892">
    <property type="entry name" value="SUBTILASE"/>
    <property type="match status" value="1"/>
</dbReference>
<gene>
    <name evidence="5" type="ORF">CB5_LOCUS2112</name>
</gene>
<reference evidence="5" key="1">
    <citation type="submission" date="2020-07" db="EMBL/GenBank/DDBJ databases">
        <authorList>
            <person name="Lin J."/>
        </authorList>
    </citation>
    <scope>NUCLEOTIDE SEQUENCE</scope>
</reference>
<organism evidence="5">
    <name type="scientific">Ananas comosus var. bracteatus</name>
    <name type="common">red pineapple</name>
    <dbReference type="NCBI Taxonomy" id="296719"/>
    <lineage>
        <taxon>Eukaryota</taxon>
        <taxon>Viridiplantae</taxon>
        <taxon>Streptophyta</taxon>
        <taxon>Embryophyta</taxon>
        <taxon>Tracheophyta</taxon>
        <taxon>Spermatophyta</taxon>
        <taxon>Magnoliopsida</taxon>
        <taxon>Liliopsida</taxon>
        <taxon>Poales</taxon>
        <taxon>Bromeliaceae</taxon>
        <taxon>Bromelioideae</taxon>
        <taxon>Ananas</taxon>
    </lineage>
</organism>
<dbReference type="InterPro" id="IPR045051">
    <property type="entry name" value="SBT"/>
</dbReference>
<evidence type="ECO:0000259" key="4">
    <source>
        <dbReference type="Pfam" id="PF00082"/>
    </source>
</evidence>
<dbReference type="EMBL" id="LR862139">
    <property type="protein sequence ID" value="CAD1818901.1"/>
    <property type="molecule type" value="Genomic_DNA"/>
</dbReference>
<evidence type="ECO:0000256" key="1">
    <source>
        <dbReference type="ARBA" id="ARBA00011073"/>
    </source>
</evidence>
<dbReference type="Pfam" id="PF00082">
    <property type="entry name" value="Peptidase_S8"/>
    <property type="match status" value="1"/>
</dbReference>
<evidence type="ECO:0000256" key="2">
    <source>
        <dbReference type="ARBA" id="ARBA00022729"/>
    </source>
</evidence>
<dbReference type="GO" id="GO:0004252">
    <property type="term" value="F:serine-type endopeptidase activity"/>
    <property type="evidence" value="ECO:0007669"/>
    <property type="project" value="InterPro"/>
</dbReference>
<evidence type="ECO:0000313" key="5">
    <source>
        <dbReference type="EMBL" id="CAD1818901.1"/>
    </source>
</evidence>
<sequence length="200" mass="21041">MATPDVGGIAALIKSVYPGWSPAAVKSAIITTSDVKDKQGLPIVNELQTPANVYELGAGHVNPSKAVDPGLVYDTGADDYVRFICTIYGDHGASIIVHSRNVSCADEKQIATEELNLPSIVFPIGLSPEPNVTRTVTNVGKLVAVDLRSSVGGSGVGEGDGHAVDIEFQQGEREEDVPGERGNCRGFRRLGLWAPEVGFG</sequence>
<dbReference type="Gene3D" id="3.40.50.200">
    <property type="entry name" value="Peptidase S8/S53 domain"/>
    <property type="match status" value="1"/>
</dbReference>
<feature type="domain" description="Peptidase S8/S53" evidence="4">
    <location>
        <begin position="1"/>
        <end position="37"/>
    </location>
</feature>
<protein>
    <recommendedName>
        <fullName evidence="4">Peptidase S8/S53 domain-containing protein</fullName>
    </recommendedName>
</protein>
<proteinExistence type="inferred from homology"/>
<dbReference type="Gene3D" id="2.60.40.2310">
    <property type="match status" value="1"/>
</dbReference>
<dbReference type="AlphaFoldDB" id="A0A6V7NJW9"/>
<dbReference type="PANTHER" id="PTHR10795">
    <property type="entry name" value="PROPROTEIN CONVERTASE SUBTILISIN/KEXIN"/>
    <property type="match status" value="1"/>
</dbReference>
<name>A0A6V7NJW9_ANACO</name>
<keyword evidence="2" id="KW-0732">Signal</keyword>
<comment type="caution">
    <text evidence="3">Lacks conserved residue(s) required for the propagation of feature annotation.</text>
</comment>
<dbReference type="InterPro" id="IPR036852">
    <property type="entry name" value="Peptidase_S8/S53_dom_sf"/>
</dbReference>
<evidence type="ECO:0000256" key="3">
    <source>
        <dbReference type="PROSITE-ProRule" id="PRU01240"/>
    </source>
</evidence>